<dbReference type="AlphaFoldDB" id="A0A022VZD0"/>
<accession>A0A022VZD0</accession>
<reference evidence="2" key="1">
    <citation type="submission" date="2014-02" db="EMBL/GenBank/DDBJ databases">
        <title>The Genome Sequence of Trichophyton rubrum (morphotype fischeri) CBS 288.86.</title>
        <authorList>
            <consortium name="The Broad Institute Genomics Platform"/>
            <person name="Cuomo C.A."/>
            <person name="White T.C."/>
            <person name="Graser Y."/>
            <person name="Martinez-Rossi N."/>
            <person name="Heitman J."/>
            <person name="Young S.K."/>
            <person name="Zeng Q."/>
            <person name="Gargeya S."/>
            <person name="Abouelleil A."/>
            <person name="Alvarado L."/>
            <person name="Chapman S.B."/>
            <person name="Gainer-Dewar J."/>
            <person name="Goldberg J."/>
            <person name="Griggs A."/>
            <person name="Gujja S."/>
            <person name="Hansen M."/>
            <person name="Howarth C."/>
            <person name="Imamovic A."/>
            <person name="Larimer J."/>
            <person name="Martinez D."/>
            <person name="Murphy C."/>
            <person name="Pearson M.D."/>
            <person name="Persinoti G."/>
            <person name="Poon T."/>
            <person name="Priest M."/>
            <person name="Roberts A.D."/>
            <person name="Saif S."/>
            <person name="Shea T.D."/>
            <person name="Sykes S.N."/>
            <person name="Wortman J."/>
            <person name="Nusbaum C."/>
            <person name="Birren B."/>
        </authorList>
    </citation>
    <scope>NUCLEOTIDE SEQUENCE [LARGE SCALE GENOMIC DNA]</scope>
    <source>
        <strain evidence="2">CBS 288.86</strain>
    </source>
</reference>
<gene>
    <name evidence="2" type="ORF">H103_05294</name>
</gene>
<sequence length="125" mass="13818">MLELTYSPPDLDSRHPNSPGHTPYILGGGEEHCIHGRYVSSGRTNSALWEIGTAKPTPFGIWNLCSRCSQYKGSVLQNSNVKTFIYGTPEWVRMSSILYAGCTLGLPIDKCEIMLDEYEYLGVGA</sequence>
<evidence type="ECO:0000256" key="1">
    <source>
        <dbReference type="SAM" id="MobiDB-lite"/>
    </source>
</evidence>
<evidence type="ECO:0000313" key="2">
    <source>
        <dbReference type="EMBL" id="EZF51431.1"/>
    </source>
</evidence>
<protein>
    <submittedName>
        <fullName evidence="2">Uncharacterized protein</fullName>
    </submittedName>
</protein>
<feature type="region of interest" description="Disordered" evidence="1">
    <location>
        <begin position="1"/>
        <end position="21"/>
    </location>
</feature>
<dbReference type="EMBL" id="KK207866">
    <property type="protein sequence ID" value="EZF51431.1"/>
    <property type="molecule type" value="Genomic_DNA"/>
</dbReference>
<dbReference type="HOGENOM" id="CLU_1994262_0_0_1"/>
<dbReference type="Proteomes" id="UP000023758">
    <property type="component" value="Unassembled WGS sequence"/>
</dbReference>
<organism evidence="2">
    <name type="scientific">Trichophyton rubrum CBS 288.86</name>
    <dbReference type="NCBI Taxonomy" id="1215330"/>
    <lineage>
        <taxon>Eukaryota</taxon>
        <taxon>Fungi</taxon>
        <taxon>Dikarya</taxon>
        <taxon>Ascomycota</taxon>
        <taxon>Pezizomycotina</taxon>
        <taxon>Eurotiomycetes</taxon>
        <taxon>Eurotiomycetidae</taxon>
        <taxon>Onygenales</taxon>
        <taxon>Arthrodermataceae</taxon>
        <taxon>Trichophyton</taxon>
    </lineage>
</organism>
<name>A0A022VZD0_TRIRU</name>
<proteinExistence type="predicted"/>